<protein>
    <submittedName>
        <fullName evidence="2">DUF4397 domain-containing protein</fullName>
    </submittedName>
</protein>
<organism evidence="2 3">
    <name type="scientific">Qiania dongpingensis</name>
    <dbReference type="NCBI Taxonomy" id="2763669"/>
    <lineage>
        <taxon>Bacteria</taxon>
        <taxon>Bacillati</taxon>
        <taxon>Bacillota</taxon>
        <taxon>Clostridia</taxon>
        <taxon>Lachnospirales</taxon>
        <taxon>Lachnospiraceae</taxon>
        <taxon>Qiania</taxon>
    </lineage>
</organism>
<dbReference type="Pfam" id="PF14344">
    <property type="entry name" value="DUF4397"/>
    <property type="match status" value="1"/>
</dbReference>
<sequence>MNETSCYIRFFHAAADTEALQVSVDDTSFIPSLPFRTVSGYGPVKCGFVTITLSGTRTRRVYLQKTLPFFLPIKYTIAIIQTVNGLDLRQMYDYMCPLFPDTFGCIRAANLAYGSQSMDFFLYGNKLMFTDVGFKEVTPFKPLRPGEYGFYLTSTQDEENPLVSVLTDIEAGNMYTMCVLNGTWGPDAIDVMVLSYDDTIPEIQPR</sequence>
<dbReference type="AlphaFoldDB" id="A0A7G9G4B7"/>
<name>A0A7G9G4B7_9FIRM</name>
<dbReference type="InterPro" id="IPR025510">
    <property type="entry name" value="DUF4397"/>
</dbReference>
<dbReference type="KEGG" id="qdo:H9Q78_00280"/>
<reference evidence="2 3" key="1">
    <citation type="submission" date="2020-08" db="EMBL/GenBank/DDBJ databases">
        <authorList>
            <person name="Liu C."/>
            <person name="Sun Q."/>
        </authorList>
    </citation>
    <scope>NUCLEOTIDE SEQUENCE [LARGE SCALE GENOMIC DNA]</scope>
    <source>
        <strain evidence="2 3">NSJ-38</strain>
    </source>
</reference>
<keyword evidence="3" id="KW-1185">Reference proteome</keyword>
<gene>
    <name evidence="2" type="ORF">H9Q78_00280</name>
</gene>
<feature type="domain" description="DUF4397" evidence="1">
    <location>
        <begin position="7"/>
        <end position="119"/>
    </location>
</feature>
<dbReference type="EMBL" id="CP060634">
    <property type="protein sequence ID" value="QNM05649.1"/>
    <property type="molecule type" value="Genomic_DNA"/>
</dbReference>
<evidence type="ECO:0000313" key="3">
    <source>
        <dbReference type="Proteomes" id="UP000515823"/>
    </source>
</evidence>
<dbReference type="Proteomes" id="UP000515823">
    <property type="component" value="Chromosome"/>
</dbReference>
<evidence type="ECO:0000313" key="2">
    <source>
        <dbReference type="EMBL" id="QNM05649.1"/>
    </source>
</evidence>
<dbReference type="RefSeq" id="WP_249302833.1">
    <property type="nucleotide sequence ID" value="NZ_CP060634.1"/>
</dbReference>
<accession>A0A7G9G4B7</accession>
<proteinExistence type="predicted"/>
<evidence type="ECO:0000259" key="1">
    <source>
        <dbReference type="Pfam" id="PF14344"/>
    </source>
</evidence>